<evidence type="ECO:0000313" key="1">
    <source>
        <dbReference type="EMBL" id="CAD8083599.1"/>
    </source>
</evidence>
<proteinExistence type="predicted"/>
<organism evidence="1 2">
    <name type="scientific">Paramecium sonneborni</name>
    <dbReference type="NCBI Taxonomy" id="65129"/>
    <lineage>
        <taxon>Eukaryota</taxon>
        <taxon>Sar</taxon>
        <taxon>Alveolata</taxon>
        <taxon>Ciliophora</taxon>
        <taxon>Intramacronucleata</taxon>
        <taxon>Oligohymenophorea</taxon>
        <taxon>Peniculida</taxon>
        <taxon>Parameciidae</taxon>
        <taxon>Paramecium</taxon>
    </lineage>
</organism>
<sequence>MLKKEPNRQIDLTLILNATKQKIKISVGIHTTLKEIANLLAEELTLDIFRTRISFQETYKTIKLDEAKTLKQLGITNDNQQLFANVETIQTKTIGRVTMAKTFQKPIERFRVTDLDLVPFHPGQIQPFEVEGLTLEAVCINSKCINFQREIVFPIGFGTFNFQRIMKDVKCDMCPYRALGINPSVLVRELLFRDCKWTISGLKKGGNGGVFDQCLNRWVKVKGRDSVAFPQIVGQDKWKEVWIEIKAIGVGTQKHPFLIQPDCLDDFYYSYF</sequence>
<reference evidence="1" key="1">
    <citation type="submission" date="2021-01" db="EMBL/GenBank/DDBJ databases">
        <authorList>
            <consortium name="Genoscope - CEA"/>
            <person name="William W."/>
        </authorList>
    </citation>
    <scope>NUCLEOTIDE SEQUENCE</scope>
</reference>
<comment type="caution">
    <text evidence="1">The sequence shown here is derived from an EMBL/GenBank/DDBJ whole genome shotgun (WGS) entry which is preliminary data.</text>
</comment>
<dbReference type="OrthoDB" id="282933at2759"/>
<accession>A0A8S1MV45</accession>
<name>A0A8S1MV45_9CILI</name>
<gene>
    <name evidence="1" type="ORF">PSON_ATCC_30995.1.T0450168</name>
</gene>
<evidence type="ECO:0000313" key="2">
    <source>
        <dbReference type="Proteomes" id="UP000692954"/>
    </source>
</evidence>
<protein>
    <recommendedName>
        <fullName evidence="3">Ubiquitin-like domain-containing protein</fullName>
    </recommendedName>
</protein>
<dbReference type="Proteomes" id="UP000692954">
    <property type="component" value="Unassembled WGS sequence"/>
</dbReference>
<evidence type="ECO:0008006" key="3">
    <source>
        <dbReference type="Google" id="ProtNLM"/>
    </source>
</evidence>
<dbReference type="AlphaFoldDB" id="A0A8S1MV45"/>
<keyword evidence="2" id="KW-1185">Reference proteome</keyword>
<dbReference type="EMBL" id="CAJJDN010000045">
    <property type="protein sequence ID" value="CAD8083599.1"/>
    <property type="molecule type" value="Genomic_DNA"/>
</dbReference>